<dbReference type="KEGG" id="dci:108252766"/>
<dbReference type="InterPro" id="IPR004856">
    <property type="entry name" value="Glyco_trans_ALG6/ALG8"/>
</dbReference>
<name>A0A3Q0IZI3_DIACI</name>
<evidence type="ECO:0000256" key="1">
    <source>
        <dbReference type="ARBA" id="ARBA00004477"/>
    </source>
</evidence>
<keyword evidence="9 10" id="KW-0472">Membrane</keyword>
<proteinExistence type="inferred from homology"/>
<keyword evidence="6 10" id="KW-0812">Transmembrane</keyword>
<feature type="chain" id="PRO_5018095725" description="Alpha-1,3-glucosyltransferase" evidence="11">
    <location>
        <begin position="23"/>
        <end position="215"/>
    </location>
</feature>
<sequence>MLWKLVCVASGIKLLLIPSYTSTDFEVHRNWLAITNSLPLSQWYTDTTSPWTLDYPPLFAFFEYLLSFVAYYFDPQMLDVKNLNYKSSATLLFQRLSVIFTDFVLVYGVKECADFLTRSKIIKHKKWTQDLGSPVVIFQILIIFNAGLFFVDHIHFQYNGFLFGVLLLSIARILEGNCYEGAFWFAVLLNLKHIFIYIAPAYFVFLLRNHLWKLL</sequence>
<evidence type="ECO:0000256" key="4">
    <source>
        <dbReference type="ARBA" id="ARBA00022676"/>
    </source>
</evidence>
<evidence type="ECO:0000256" key="11">
    <source>
        <dbReference type="SAM" id="SignalP"/>
    </source>
</evidence>
<keyword evidence="5 10" id="KW-0808">Transferase</keyword>
<reference evidence="13" key="1">
    <citation type="submission" date="2025-08" db="UniProtKB">
        <authorList>
            <consortium name="RefSeq"/>
        </authorList>
    </citation>
    <scope>IDENTIFICATION</scope>
</reference>
<dbReference type="GO" id="GO:0042283">
    <property type="term" value="F:dolichyl pyrophosphate Glc1Man9GlcNAc2 alpha-1,3-glucosyltransferase activity"/>
    <property type="evidence" value="ECO:0007669"/>
    <property type="project" value="TreeGrafter"/>
</dbReference>
<evidence type="ECO:0000256" key="2">
    <source>
        <dbReference type="ARBA" id="ARBA00004922"/>
    </source>
</evidence>
<evidence type="ECO:0000256" key="9">
    <source>
        <dbReference type="ARBA" id="ARBA00023136"/>
    </source>
</evidence>
<evidence type="ECO:0000313" key="13">
    <source>
        <dbReference type="RefSeq" id="XP_026681614.1"/>
    </source>
</evidence>
<comment type="similarity">
    <text evidence="3 10">Belongs to the ALG6/ALG8 glucosyltransferase family.</text>
</comment>
<keyword evidence="7 10" id="KW-0256">Endoplasmic reticulum</keyword>
<dbReference type="STRING" id="121845.A0A3Q0IZI3"/>
<comment type="caution">
    <text evidence="10">Lacks conserved residue(s) required for the propagation of feature annotation.</text>
</comment>
<protein>
    <recommendedName>
        <fullName evidence="10">Alpha-1,3-glucosyltransferase</fullName>
        <ecNumber evidence="10">2.4.1.-</ecNumber>
    </recommendedName>
</protein>
<dbReference type="GeneID" id="108252766"/>
<dbReference type="GO" id="GO:0006487">
    <property type="term" value="P:protein N-linked glycosylation"/>
    <property type="evidence" value="ECO:0007669"/>
    <property type="project" value="TreeGrafter"/>
</dbReference>
<accession>A0A3Q0IZI3</accession>
<dbReference type="CTD" id="31623"/>
<evidence type="ECO:0000256" key="6">
    <source>
        <dbReference type="ARBA" id="ARBA00022692"/>
    </source>
</evidence>
<feature type="transmembrane region" description="Helical" evidence="10">
    <location>
        <begin position="131"/>
        <end position="150"/>
    </location>
</feature>
<dbReference type="GO" id="GO:0005789">
    <property type="term" value="C:endoplasmic reticulum membrane"/>
    <property type="evidence" value="ECO:0007669"/>
    <property type="project" value="UniProtKB-SubCell"/>
</dbReference>
<evidence type="ECO:0000313" key="12">
    <source>
        <dbReference type="Proteomes" id="UP000079169"/>
    </source>
</evidence>
<dbReference type="Proteomes" id="UP000079169">
    <property type="component" value="Unplaced"/>
</dbReference>
<keyword evidence="4 10" id="KW-0328">Glycosyltransferase</keyword>
<feature type="transmembrane region" description="Helical" evidence="10">
    <location>
        <begin position="55"/>
        <end position="73"/>
    </location>
</feature>
<comment type="subcellular location">
    <subcellularLocation>
        <location evidence="1 10">Endoplasmic reticulum membrane</location>
        <topology evidence="1 10">Multi-pass membrane protein</topology>
    </subcellularLocation>
</comment>
<evidence type="ECO:0000256" key="10">
    <source>
        <dbReference type="RuleBase" id="RU363110"/>
    </source>
</evidence>
<comment type="pathway">
    <text evidence="2 10">Protein modification; protein glycosylation.</text>
</comment>
<keyword evidence="8 10" id="KW-1133">Transmembrane helix</keyword>
<evidence type="ECO:0000256" key="5">
    <source>
        <dbReference type="ARBA" id="ARBA00022679"/>
    </source>
</evidence>
<feature type="transmembrane region" description="Helical" evidence="10">
    <location>
        <begin position="156"/>
        <end position="174"/>
    </location>
</feature>
<evidence type="ECO:0000256" key="7">
    <source>
        <dbReference type="ARBA" id="ARBA00022824"/>
    </source>
</evidence>
<dbReference type="PaxDb" id="121845-A0A3Q0IZI3"/>
<evidence type="ECO:0000256" key="3">
    <source>
        <dbReference type="ARBA" id="ARBA00008715"/>
    </source>
</evidence>
<keyword evidence="12" id="KW-1185">Reference proteome</keyword>
<keyword evidence="11" id="KW-0732">Signal</keyword>
<gene>
    <name evidence="13" type="primary">LOC108252766</name>
</gene>
<feature type="signal peptide" evidence="11">
    <location>
        <begin position="1"/>
        <end position="22"/>
    </location>
</feature>
<dbReference type="AlphaFoldDB" id="A0A3Q0IZI3"/>
<evidence type="ECO:0000256" key="8">
    <source>
        <dbReference type="ARBA" id="ARBA00022989"/>
    </source>
</evidence>
<dbReference type="EC" id="2.4.1.-" evidence="10"/>
<dbReference type="RefSeq" id="XP_026681614.1">
    <property type="nucleotide sequence ID" value="XM_026825813.1"/>
</dbReference>
<organism evidence="12 13">
    <name type="scientific">Diaphorina citri</name>
    <name type="common">Asian citrus psyllid</name>
    <dbReference type="NCBI Taxonomy" id="121845"/>
    <lineage>
        <taxon>Eukaryota</taxon>
        <taxon>Metazoa</taxon>
        <taxon>Ecdysozoa</taxon>
        <taxon>Arthropoda</taxon>
        <taxon>Hexapoda</taxon>
        <taxon>Insecta</taxon>
        <taxon>Pterygota</taxon>
        <taxon>Neoptera</taxon>
        <taxon>Paraneoptera</taxon>
        <taxon>Hemiptera</taxon>
        <taxon>Sternorrhyncha</taxon>
        <taxon>Psylloidea</taxon>
        <taxon>Psyllidae</taxon>
        <taxon>Diaphorininae</taxon>
        <taxon>Diaphorina</taxon>
    </lineage>
</organism>
<dbReference type="PANTHER" id="PTHR12413:SF2">
    <property type="entry name" value="DOLICHYL PYROPHOSPHATE GLC1MAN9GLCNAC2 ALPHA-1,3-GLUCOSYLTRANSFERASE-RELATED"/>
    <property type="match status" value="1"/>
</dbReference>
<dbReference type="UniPathway" id="UPA00378"/>
<feature type="transmembrane region" description="Helical" evidence="10">
    <location>
        <begin position="181"/>
        <end position="205"/>
    </location>
</feature>
<dbReference type="Pfam" id="PF03155">
    <property type="entry name" value="Alg6_Alg8"/>
    <property type="match status" value="1"/>
</dbReference>
<dbReference type="PANTHER" id="PTHR12413">
    <property type="entry name" value="DOLICHYL GLYCOSYLTRANSFERASE"/>
    <property type="match status" value="1"/>
</dbReference>